<evidence type="ECO:0000313" key="4">
    <source>
        <dbReference type="EMBL" id="TPN83997.1"/>
    </source>
</evidence>
<dbReference type="AlphaFoldDB" id="A0A504IZN0"/>
<organism evidence="4 5">
    <name type="scientific">Aquimarina algicola</name>
    <dbReference type="NCBI Taxonomy" id="2589995"/>
    <lineage>
        <taxon>Bacteria</taxon>
        <taxon>Pseudomonadati</taxon>
        <taxon>Bacteroidota</taxon>
        <taxon>Flavobacteriia</taxon>
        <taxon>Flavobacteriales</taxon>
        <taxon>Flavobacteriaceae</taxon>
        <taxon>Aquimarina</taxon>
    </lineage>
</organism>
<evidence type="ECO:0000313" key="5">
    <source>
        <dbReference type="Proteomes" id="UP000315540"/>
    </source>
</evidence>
<evidence type="ECO:0000259" key="3">
    <source>
        <dbReference type="Pfam" id="PF02563"/>
    </source>
</evidence>
<sequence length="258" mass="28904">MIIRNLKKLFSFILFFAIVSCASKKDVVYFHEIQDAYEKEIKIDYNTTFQQDDLLAITVSSSDMTGLEPFNLPAVSFNAVPGSVVGEQKQLTYLIRKDGTIDFPVLGVIKLQGLSRIEATQLLKEKLSSYIKEPIVHIELVNFRITVLGEVNQPGTFTIPNERISIIQALGLAGDLTIAGKRNDILVVREEEGKYKYHRVDITSDSIFNSPVFYLKQNDAIYVTPNNAQVKSASYNKNAPIWVSVGSVILSLVILLTR</sequence>
<dbReference type="RefSeq" id="WP_140595305.1">
    <property type="nucleotide sequence ID" value="NZ_VFWZ01000006.1"/>
</dbReference>
<keyword evidence="1 2" id="KW-0732">Signal</keyword>
<dbReference type="InterPro" id="IPR049712">
    <property type="entry name" value="Poly_export"/>
</dbReference>
<dbReference type="PANTHER" id="PTHR33619:SF3">
    <property type="entry name" value="POLYSACCHARIDE EXPORT PROTEIN GFCE-RELATED"/>
    <property type="match status" value="1"/>
</dbReference>
<proteinExistence type="predicted"/>
<comment type="caution">
    <text evidence="4">The sequence shown here is derived from an EMBL/GenBank/DDBJ whole genome shotgun (WGS) entry which is preliminary data.</text>
</comment>
<protein>
    <submittedName>
        <fullName evidence="4">Polysaccharide export protein</fullName>
    </submittedName>
</protein>
<dbReference type="Gene3D" id="3.10.560.10">
    <property type="entry name" value="Outer membrane lipoprotein wza domain like"/>
    <property type="match status" value="1"/>
</dbReference>
<dbReference type="Proteomes" id="UP000315540">
    <property type="component" value="Unassembled WGS sequence"/>
</dbReference>
<dbReference type="OrthoDB" id="662756at2"/>
<evidence type="ECO:0000256" key="2">
    <source>
        <dbReference type="SAM" id="SignalP"/>
    </source>
</evidence>
<dbReference type="PROSITE" id="PS51257">
    <property type="entry name" value="PROKAR_LIPOPROTEIN"/>
    <property type="match status" value="1"/>
</dbReference>
<dbReference type="PANTHER" id="PTHR33619">
    <property type="entry name" value="POLYSACCHARIDE EXPORT PROTEIN GFCE-RELATED"/>
    <property type="match status" value="1"/>
</dbReference>
<feature type="signal peptide" evidence="2">
    <location>
        <begin position="1"/>
        <end position="24"/>
    </location>
</feature>
<feature type="chain" id="PRO_5021345565" evidence="2">
    <location>
        <begin position="25"/>
        <end position="258"/>
    </location>
</feature>
<gene>
    <name evidence="4" type="ORF">FHK87_18720</name>
</gene>
<dbReference type="GO" id="GO:0015159">
    <property type="term" value="F:polysaccharide transmembrane transporter activity"/>
    <property type="evidence" value="ECO:0007669"/>
    <property type="project" value="InterPro"/>
</dbReference>
<accession>A0A504IZN0</accession>
<keyword evidence="5" id="KW-1185">Reference proteome</keyword>
<dbReference type="Pfam" id="PF02563">
    <property type="entry name" value="Poly_export"/>
    <property type="match status" value="1"/>
</dbReference>
<evidence type="ECO:0000256" key="1">
    <source>
        <dbReference type="ARBA" id="ARBA00022729"/>
    </source>
</evidence>
<dbReference type="EMBL" id="VFWZ01000006">
    <property type="protein sequence ID" value="TPN83997.1"/>
    <property type="molecule type" value="Genomic_DNA"/>
</dbReference>
<dbReference type="InterPro" id="IPR003715">
    <property type="entry name" value="Poly_export_N"/>
</dbReference>
<feature type="domain" description="Polysaccharide export protein N-terminal" evidence="3">
    <location>
        <begin position="45"/>
        <end position="140"/>
    </location>
</feature>
<reference evidence="4 5" key="1">
    <citation type="submission" date="2019-06" db="EMBL/GenBank/DDBJ databases">
        <authorList>
            <person name="Meng X."/>
        </authorList>
    </citation>
    <scope>NUCLEOTIDE SEQUENCE [LARGE SCALE GENOMIC DNA]</scope>
    <source>
        <strain evidence="4 5">M625</strain>
    </source>
</reference>
<name>A0A504IZN0_9FLAO</name>